<gene>
    <name evidence="3" type="primary">ORF52215</name>
</gene>
<dbReference type="GO" id="GO:0043491">
    <property type="term" value="P:phosphatidylinositol 3-kinase/protein kinase B signal transduction"/>
    <property type="evidence" value="ECO:0007669"/>
    <property type="project" value="TreeGrafter"/>
</dbReference>
<organism evidence="3">
    <name type="scientific">Arion vulgaris</name>
    <dbReference type="NCBI Taxonomy" id="1028688"/>
    <lineage>
        <taxon>Eukaryota</taxon>
        <taxon>Metazoa</taxon>
        <taxon>Spiralia</taxon>
        <taxon>Lophotrochozoa</taxon>
        <taxon>Mollusca</taxon>
        <taxon>Gastropoda</taxon>
        <taxon>Heterobranchia</taxon>
        <taxon>Euthyneura</taxon>
        <taxon>Panpulmonata</taxon>
        <taxon>Eupulmonata</taxon>
        <taxon>Stylommatophora</taxon>
        <taxon>Helicina</taxon>
        <taxon>Arionoidea</taxon>
        <taxon>Arionidae</taxon>
        <taxon>Arion</taxon>
    </lineage>
</organism>
<dbReference type="PANTHER" id="PTHR10048">
    <property type="entry name" value="PHOSPHATIDYLINOSITOL KINASE"/>
    <property type="match status" value="1"/>
</dbReference>
<dbReference type="InterPro" id="IPR042236">
    <property type="entry name" value="PI3K_accessory_sf"/>
</dbReference>
<dbReference type="InterPro" id="IPR035892">
    <property type="entry name" value="C2_domain_sf"/>
</dbReference>
<comment type="similarity">
    <text evidence="1">Belongs to the PI3/PI4-kinase family.</text>
</comment>
<evidence type="ECO:0000259" key="2">
    <source>
        <dbReference type="PROSITE" id="PS51547"/>
    </source>
</evidence>
<evidence type="ECO:0000256" key="1">
    <source>
        <dbReference type="PROSITE-ProRule" id="PRU00880"/>
    </source>
</evidence>
<proteinExistence type="inferred from homology"/>
<dbReference type="SUPFAM" id="SSF49562">
    <property type="entry name" value="C2 domain (Calcium/lipid-binding domain, CaLB)"/>
    <property type="match status" value="1"/>
</dbReference>
<dbReference type="GO" id="GO:0005886">
    <property type="term" value="C:plasma membrane"/>
    <property type="evidence" value="ECO:0007669"/>
    <property type="project" value="TreeGrafter"/>
</dbReference>
<dbReference type="InterPro" id="IPR015433">
    <property type="entry name" value="PI3/4_kinase"/>
</dbReference>
<dbReference type="PROSITE" id="PS51547">
    <property type="entry name" value="C2_PI3K"/>
    <property type="match status" value="1"/>
</dbReference>
<feature type="non-terminal residue" evidence="3">
    <location>
        <position position="1"/>
    </location>
</feature>
<dbReference type="InterPro" id="IPR002420">
    <property type="entry name" value="PI3K-type_C2_dom"/>
</dbReference>
<dbReference type="SUPFAM" id="SSF48371">
    <property type="entry name" value="ARM repeat"/>
    <property type="match status" value="1"/>
</dbReference>
<dbReference type="GO" id="GO:0048015">
    <property type="term" value="P:phosphatidylinositol-mediated signaling"/>
    <property type="evidence" value="ECO:0007669"/>
    <property type="project" value="TreeGrafter"/>
</dbReference>
<sequence>SSWASRFEEYKIVCSLYHGTKRLAPDISTSLKPLSGGGLCERICWDEWLQFDKTYLCTIPRETRLCVMLCGIRSAQGVGDKMADKGEITATGRKLTYPLGAAAIQLFNEKGYLNQGPQLVPLMMGISSDPIMPSCKTLLPDSVLLQVNLPDFERTIFFPEPLNAPVSPIRSFDLLAPEVRSMVVSVMEKESCLTFAAEELEILWTHRHYVTNHPSLLPRILQAAIGWDWASLSEIYSLL</sequence>
<accession>A0A0B6Z9H2</accession>
<dbReference type="GO" id="GO:0016477">
    <property type="term" value="P:cell migration"/>
    <property type="evidence" value="ECO:0007669"/>
    <property type="project" value="TreeGrafter"/>
</dbReference>
<dbReference type="Pfam" id="PF00792">
    <property type="entry name" value="PI3K_C2"/>
    <property type="match status" value="1"/>
</dbReference>
<dbReference type="GO" id="GO:0005942">
    <property type="term" value="C:phosphatidylinositol 3-kinase complex"/>
    <property type="evidence" value="ECO:0007669"/>
    <property type="project" value="TreeGrafter"/>
</dbReference>
<evidence type="ECO:0000313" key="3">
    <source>
        <dbReference type="EMBL" id="CEK64581.1"/>
    </source>
</evidence>
<dbReference type="AlphaFoldDB" id="A0A0B6Z9H2"/>
<dbReference type="GO" id="GO:0016303">
    <property type="term" value="F:1-phosphatidylinositol-3-kinase activity"/>
    <property type="evidence" value="ECO:0007669"/>
    <property type="project" value="TreeGrafter"/>
</dbReference>
<dbReference type="Gene3D" id="1.25.40.70">
    <property type="entry name" value="Phosphatidylinositol 3-kinase, accessory domain (PIK)"/>
    <property type="match status" value="1"/>
</dbReference>
<reference evidence="3" key="1">
    <citation type="submission" date="2014-12" db="EMBL/GenBank/DDBJ databases">
        <title>Insight into the proteome of Arion vulgaris.</title>
        <authorList>
            <person name="Aradska J."/>
            <person name="Bulat T."/>
            <person name="Smidak R."/>
            <person name="Sarate P."/>
            <person name="Gangsoo J."/>
            <person name="Sialana F."/>
            <person name="Bilban M."/>
            <person name="Lubec G."/>
        </authorList>
    </citation>
    <scope>NUCLEOTIDE SEQUENCE</scope>
    <source>
        <tissue evidence="3">Skin</tissue>
    </source>
</reference>
<feature type="domain" description="C2 PI3K-type" evidence="2">
    <location>
        <begin position="1"/>
        <end position="165"/>
    </location>
</feature>
<dbReference type="GO" id="GO:0035005">
    <property type="term" value="F:1-phosphatidylinositol-4-phosphate 3-kinase activity"/>
    <property type="evidence" value="ECO:0007669"/>
    <property type="project" value="TreeGrafter"/>
</dbReference>
<dbReference type="InterPro" id="IPR016024">
    <property type="entry name" value="ARM-type_fold"/>
</dbReference>
<protein>
    <recommendedName>
        <fullName evidence="2">C2 PI3K-type domain-containing protein</fullName>
    </recommendedName>
</protein>
<dbReference type="EMBL" id="HACG01017716">
    <property type="protein sequence ID" value="CEK64581.1"/>
    <property type="molecule type" value="Transcribed_RNA"/>
</dbReference>
<dbReference type="Gene3D" id="2.60.40.150">
    <property type="entry name" value="C2 domain"/>
    <property type="match status" value="1"/>
</dbReference>
<dbReference type="PANTHER" id="PTHR10048:SF14">
    <property type="entry name" value="LD28067P"/>
    <property type="match status" value="1"/>
</dbReference>
<feature type="non-terminal residue" evidence="3">
    <location>
        <position position="239"/>
    </location>
</feature>
<name>A0A0B6Z9H2_9EUPU</name>
<dbReference type="GO" id="GO:0005737">
    <property type="term" value="C:cytoplasm"/>
    <property type="evidence" value="ECO:0007669"/>
    <property type="project" value="TreeGrafter"/>
</dbReference>